<accession>A0A097EMK2</accession>
<evidence type="ECO:0000313" key="1">
    <source>
        <dbReference type="EMBL" id="AIT08778.1"/>
    </source>
</evidence>
<dbReference type="STRING" id="1547445.LO80_01490"/>
<dbReference type="EMBL" id="CP009574">
    <property type="protein sequence ID" value="AIT08778.1"/>
    <property type="molecule type" value="Genomic_DNA"/>
</dbReference>
<sequence length="128" mass="13570">MSGVVNTVGSGIYFNLEPIWYWIFPGIGTSTATQLGAQSQTSVIFEGSPIDASDTIHPLTISLPALPGIITGTTCMPAQKVKESSCIFSINNQAVANSGTYKVQNIGNCPVAPMILSTSHNSRFYISK</sequence>
<dbReference type="KEGG" id="frf:LO80_01490"/>
<keyword evidence="2" id="KW-1185">Reference proteome</keyword>
<dbReference type="RefSeq" id="WP_040007914.1">
    <property type="nucleotide sequence ID" value="NZ_CP009574.1"/>
</dbReference>
<evidence type="ECO:0000313" key="2">
    <source>
        <dbReference type="Proteomes" id="UP000029672"/>
    </source>
</evidence>
<gene>
    <name evidence="1" type="ORF">LO80_01490</name>
</gene>
<protein>
    <submittedName>
        <fullName evidence="1">Uncharacterized protein</fullName>
    </submittedName>
</protein>
<dbReference type="Proteomes" id="UP000029672">
    <property type="component" value="Chromosome"/>
</dbReference>
<dbReference type="OrthoDB" id="9889016at2"/>
<proteinExistence type="predicted"/>
<dbReference type="HOGENOM" id="CLU_1956387_0_0_6"/>
<name>A0A097EMK2_9GAMM</name>
<dbReference type="AlphaFoldDB" id="A0A097EMK2"/>
<organism evidence="1 2">
    <name type="scientific">Candidatus Francisella endociliophora</name>
    <dbReference type="NCBI Taxonomy" id="653937"/>
    <lineage>
        <taxon>Bacteria</taxon>
        <taxon>Pseudomonadati</taxon>
        <taxon>Pseudomonadota</taxon>
        <taxon>Gammaproteobacteria</taxon>
        <taxon>Thiotrichales</taxon>
        <taxon>Francisellaceae</taxon>
        <taxon>Francisella</taxon>
    </lineage>
</organism>
<reference evidence="1 2" key="1">
    <citation type="submission" date="2014-10" db="EMBL/GenBank/DDBJ databases">
        <title>Whole genome sequence of Francisella endociliophora strain FSC1006, isolated from a laboratory culture of the marine ciliate Euplotes raikovi.</title>
        <authorList>
            <person name="Granberg M."/>
            <person name="Backman S."/>
            <person name="Lundmark E."/>
            <person name="Nilsson E."/>
            <person name="Karlsson E."/>
            <person name="Thelaus J."/>
            <person name="Ohrman C."/>
            <person name="Larkeryd A."/>
            <person name="Stenberg P."/>
        </authorList>
    </citation>
    <scope>NUCLEOTIDE SEQUENCE [LARGE SCALE GENOMIC DNA]</scope>
    <source>
        <strain evidence="1 2">FSC1006</strain>
    </source>
</reference>